<keyword evidence="1" id="KW-0472">Membrane</keyword>
<dbReference type="Proteomes" id="UP001596050">
    <property type="component" value="Unassembled WGS sequence"/>
</dbReference>
<keyword evidence="1" id="KW-1133">Transmembrane helix</keyword>
<proteinExistence type="predicted"/>
<protein>
    <submittedName>
        <fullName evidence="2">Agglutinin biogenesis protein MshP</fullName>
    </submittedName>
</protein>
<dbReference type="EMBL" id="JBHSMU010000013">
    <property type="protein sequence ID" value="MFC5460617.1"/>
    <property type="molecule type" value="Genomic_DNA"/>
</dbReference>
<reference evidence="3" key="1">
    <citation type="journal article" date="2019" name="Int. J. Syst. Evol. Microbiol.">
        <title>The Global Catalogue of Microorganisms (GCM) 10K type strain sequencing project: providing services to taxonomists for standard genome sequencing and annotation.</title>
        <authorList>
            <consortium name="The Broad Institute Genomics Platform"/>
            <consortium name="The Broad Institute Genome Sequencing Center for Infectious Disease"/>
            <person name="Wu L."/>
            <person name="Ma J."/>
        </authorList>
    </citation>
    <scope>NUCLEOTIDE SEQUENCE [LARGE SCALE GENOMIC DNA]</scope>
    <source>
        <strain evidence="3">KACC 12649</strain>
    </source>
</reference>
<feature type="transmembrane region" description="Helical" evidence="1">
    <location>
        <begin position="20"/>
        <end position="40"/>
    </location>
</feature>
<dbReference type="RefSeq" id="WP_379783644.1">
    <property type="nucleotide sequence ID" value="NZ_JBHSMU010000013.1"/>
</dbReference>
<comment type="caution">
    <text evidence="2">The sequence shown here is derived from an EMBL/GenBank/DDBJ whole genome shotgun (WGS) entry which is preliminary data.</text>
</comment>
<name>A0ABW0L6D8_9BURK</name>
<keyword evidence="3" id="KW-1185">Reference proteome</keyword>
<keyword evidence="1" id="KW-0812">Transmembrane</keyword>
<evidence type="ECO:0000256" key="1">
    <source>
        <dbReference type="SAM" id="Phobius"/>
    </source>
</evidence>
<gene>
    <name evidence="2" type="ORF">ACFPN5_12460</name>
</gene>
<organism evidence="2 3">
    <name type="scientific">Massilia niabensis</name>
    <dbReference type="NCBI Taxonomy" id="544910"/>
    <lineage>
        <taxon>Bacteria</taxon>
        <taxon>Pseudomonadati</taxon>
        <taxon>Pseudomonadota</taxon>
        <taxon>Betaproteobacteria</taxon>
        <taxon>Burkholderiales</taxon>
        <taxon>Oxalobacteraceae</taxon>
        <taxon>Telluria group</taxon>
        <taxon>Massilia</taxon>
    </lineage>
</organism>
<evidence type="ECO:0000313" key="3">
    <source>
        <dbReference type="Proteomes" id="UP001596050"/>
    </source>
</evidence>
<sequence>MTQRLSLHCHHRAGQGGAGLVTAIFLLVVLAALAVALVTLTGAQRQSAALDEQGARAYQAARAGIEWALLQRSLDPANYCAGDAPTVRTFALPQGSPLADFVVTVTCTRVAGPASANPAVNLDRWNLRAAACTSTVALGCPNPTNAADYVARAIEVQI</sequence>
<accession>A0ABW0L6D8</accession>
<evidence type="ECO:0000313" key="2">
    <source>
        <dbReference type="EMBL" id="MFC5460617.1"/>
    </source>
</evidence>